<dbReference type="PANTHER" id="PTHR24198:SF165">
    <property type="entry name" value="ANKYRIN REPEAT-CONTAINING PROTEIN-RELATED"/>
    <property type="match status" value="1"/>
</dbReference>
<dbReference type="EMBL" id="CAJPWZ010001220">
    <property type="protein sequence ID" value="CAG2210088.1"/>
    <property type="molecule type" value="Genomic_DNA"/>
</dbReference>
<sequence length="215" mass="23948">MQVSLVKIKDTVFLHTDCGSLVLTCYHGYIDMVQWLLRNDVDVDQCRDDGVTGLFMASKSEWTYQYSQIAVRKNSDVDLCCTDGYTPLINSCGGNNTRLVQLLMKYKPDIDAQTCYGGNALLYSVLLGNMEITQLLLQNNADCNVCMHKDGTTPLFYACEVGHEDIVRVLLDKGADTQICRLDGKSPLGIAIDNGHTSIEFILTEHKKRADQHSA</sequence>
<organism evidence="4 5">
    <name type="scientific">Mytilus edulis</name>
    <name type="common">Blue mussel</name>
    <dbReference type="NCBI Taxonomy" id="6550"/>
    <lineage>
        <taxon>Eukaryota</taxon>
        <taxon>Metazoa</taxon>
        <taxon>Spiralia</taxon>
        <taxon>Lophotrochozoa</taxon>
        <taxon>Mollusca</taxon>
        <taxon>Bivalvia</taxon>
        <taxon>Autobranchia</taxon>
        <taxon>Pteriomorphia</taxon>
        <taxon>Mytilida</taxon>
        <taxon>Mytiloidea</taxon>
        <taxon>Mytilidae</taxon>
        <taxon>Mytilinae</taxon>
        <taxon>Mytilus</taxon>
    </lineage>
</organism>
<dbReference type="PANTHER" id="PTHR24198">
    <property type="entry name" value="ANKYRIN REPEAT AND PROTEIN KINASE DOMAIN-CONTAINING PROTEIN"/>
    <property type="match status" value="1"/>
</dbReference>
<reference evidence="4" key="1">
    <citation type="submission" date="2021-03" db="EMBL/GenBank/DDBJ databases">
        <authorList>
            <person name="Bekaert M."/>
        </authorList>
    </citation>
    <scope>NUCLEOTIDE SEQUENCE</scope>
</reference>
<dbReference type="OrthoDB" id="6143116at2759"/>
<comment type="caution">
    <text evidence="4">The sequence shown here is derived from an EMBL/GenBank/DDBJ whole genome shotgun (WGS) entry which is preliminary data.</text>
</comment>
<evidence type="ECO:0000256" key="1">
    <source>
        <dbReference type="ARBA" id="ARBA00022737"/>
    </source>
</evidence>
<dbReference type="Pfam" id="PF00023">
    <property type="entry name" value="Ank"/>
    <property type="match status" value="1"/>
</dbReference>
<protein>
    <submittedName>
        <fullName evidence="4">Uncharacterized protein</fullName>
    </submittedName>
</protein>
<keyword evidence="2 3" id="KW-0040">ANK repeat</keyword>
<keyword evidence="1" id="KW-0677">Repeat</keyword>
<dbReference type="Gene3D" id="1.25.40.20">
    <property type="entry name" value="Ankyrin repeat-containing domain"/>
    <property type="match status" value="1"/>
</dbReference>
<accession>A0A8S3RVD6</accession>
<evidence type="ECO:0000256" key="2">
    <source>
        <dbReference type="ARBA" id="ARBA00023043"/>
    </source>
</evidence>
<name>A0A8S3RVD6_MYTED</name>
<dbReference type="Pfam" id="PF12796">
    <property type="entry name" value="Ank_2"/>
    <property type="match status" value="1"/>
</dbReference>
<evidence type="ECO:0000313" key="4">
    <source>
        <dbReference type="EMBL" id="CAG2210088.1"/>
    </source>
</evidence>
<dbReference type="SMART" id="SM00248">
    <property type="entry name" value="ANK"/>
    <property type="match status" value="5"/>
</dbReference>
<dbReference type="InterPro" id="IPR002110">
    <property type="entry name" value="Ankyrin_rpt"/>
</dbReference>
<evidence type="ECO:0000256" key="3">
    <source>
        <dbReference type="PROSITE-ProRule" id="PRU00023"/>
    </source>
</evidence>
<dbReference type="SUPFAM" id="SSF48403">
    <property type="entry name" value="Ankyrin repeat"/>
    <property type="match status" value="1"/>
</dbReference>
<dbReference type="Proteomes" id="UP000683360">
    <property type="component" value="Unassembled WGS sequence"/>
</dbReference>
<feature type="repeat" description="ANK" evidence="3">
    <location>
        <begin position="150"/>
        <end position="182"/>
    </location>
</feature>
<dbReference type="PROSITE" id="PS50297">
    <property type="entry name" value="ANK_REP_REGION"/>
    <property type="match status" value="1"/>
</dbReference>
<gene>
    <name evidence="4" type="ORF">MEDL_24220</name>
</gene>
<dbReference type="AlphaFoldDB" id="A0A8S3RVD6"/>
<evidence type="ECO:0000313" key="5">
    <source>
        <dbReference type="Proteomes" id="UP000683360"/>
    </source>
</evidence>
<keyword evidence="5" id="KW-1185">Reference proteome</keyword>
<proteinExistence type="predicted"/>
<dbReference type="InterPro" id="IPR036770">
    <property type="entry name" value="Ankyrin_rpt-contain_sf"/>
</dbReference>
<dbReference type="PROSITE" id="PS50088">
    <property type="entry name" value="ANK_REPEAT"/>
    <property type="match status" value="1"/>
</dbReference>